<dbReference type="Proteomes" id="UP000095209">
    <property type="component" value="Unassembled WGS sequence"/>
</dbReference>
<protein>
    <submittedName>
        <fullName evidence="2">Uncharacterized protein</fullName>
    </submittedName>
</protein>
<keyword evidence="1" id="KW-1133">Transmembrane helix</keyword>
<comment type="caution">
    <text evidence="2">The sequence shown here is derived from an EMBL/GenBank/DDBJ whole genome shotgun (WGS) entry which is preliminary data.</text>
</comment>
<reference evidence="2 3" key="1">
    <citation type="submission" date="2016-08" db="EMBL/GenBank/DDBJ databases">
        <title>Genome of Bacillus solimangrovi GH2-4.</title>
        <authorList>
            <person name="Lim S."/>
            <person name="Kim B.-C."/>
        </authorList>
    </citation>
    <scope>NUCLEOTIDE SEQUENCE [LARGE SCALE GENOMIC DNA]</scope>
    <source>
        <strain evidence="2 3">GH2-4</strain>
    </source>
</reference>
<feature type="transmembrane region" description="Helical" evidence="1">
    <location>
        <begin position="44"/>
        <end position="65"/>
    </location>
</feature>
<evidence type="ECO:0000256" key="1">
    <source>
        <dbReference type="SAM" id="Phobius"/>
    </source>
</evidence>
<evidence type="ECO:0000313" key="3">
    <source>
        <dbReference type="Proteomes" id="UP000095209"/>
    </source>
</evidence>
<proteinExistence type="predicted"/>
<sequence>MKVKYMISIAVSVILVLVSSYELISMYLHIQNFEPEVQQFYKEQIVIFPIIGIVIGLIGIIRFYLLAKKDRK</sequence>
<name>A0A1E5LCG3_9BACI</name>
<keyword evidence="3" id="KW-1185">Reference proteome</keyword>
<dbReference type="EMBL" id="MJEH01000045">
    <property type="protein sequence ID" value="OEH91763.1"/>
    <property type="molecule type" value="Genomic_DNA"/>
</dbReference>
<dbReference type="AlphaFoldDB" id="A0A1E5LCG3"/>
<accession>A0A1E5LCG3</accession>
<evidence type="ECO:0000313" key="2">
    <source>
        <dbReference type="EMBL" id="OEH91763.1"/>
    </source>
</evidence>
<gene>
    <name evidence="2" type="ORF">BFG57_17715</name>
</gene>
<organism evidence="2 3">
    <name type="scientific">Bacillus solimangrovi</name>
    <dbReference type="NCBI Taxonomy" id="1305675"/>
    <lineage>
        <taxon>Bacteria</taxon>
        <taxon>Bacillati</taxon>
        <taxon>Bacillota</taxon>
        <taxon>Bacilli</taxon>
        <taxon>Bacillales</taxon>
        <taxon>Bacillaceae</taxon>
        <taxon>Bacillus</taxon>
    </lineage>
</organism>
<keyword evidence="1" id="KW-0472">Membrane</keyword>
<dbReference type="RefSeq" id="WP_069718218.1">
    <property type="nucleotide sequence ID" value="NZ_MJEH01000045.1"/>
</dbReference>
<keyword evidence="1" id="KW-0812">Transmembrane</keyword>